<name>A0A498L0H6_9EURY</name>
<dbReference type="Proteomes" id="UP000289691">
    <property type="component" value="Unassembled WGS sequence"/>
</dbReference>
<reference evidence="2 3" key="1">
    <citation type="submission" date="2019-01" db="EMBL/GenBank/DDBJ databases">
        <title>Halorientalis sp. F13-25 a new haloarchaeum isolated from hypersaline water.</title>
        <authorList>
            <person name="Ana D.-V."/>
            <person name="Cristina S.-P."/>
            <person name="Antonio V."/>
        </authorList>
    </citation>
    <scope>NUCLEOTIDE SEQUENCE [LARGE SCALE GENOMIC DNA]</scope>
    <source>
        <strain evidence="2 3">F13-25</strain>
    </source>
</reference>
<gene>
    <name evidence="2" type="ORF">EAF64_17210</name>
</gene>
<proteinExistence type="predicted"/>
<comment type="caution">
    <text evidence="2">The sequence shown here is derived from an EMBL/GenBank/DDBJ whole genome shotgun (WGS) entry which is preliminary data.</text>
</comment>
<accession>A0A498L0H6</accession>
<feature type="transmembrane region" description="Helical" evidence="1">
    <location>
        <begin position="39"/>
        <end position="59"/>
    </location>
</feature>
<organism evidence="2 3">
    <name type="scientific">Halorientalis pallida</name>
    <dbReference type="NCBI Taxonomy" id="2479928"/>
    <lineage>
        <taxon>Archaea</taxon>
        <taxon>Methanobacteriati</taxon>
        <taxon>Methanobacteriota</taxon>
        <taxon>Stenosarchaea group</taxon>
        <taxon>Halobacteria</taxon>
        <taxon>Halobacteriales</taxon>
        <taxon>Haloarculaceae</taxon>
        <taxon>Halorientalis</taxon>
    </lineage>
</organism>
<evidence type="ECO:0000313" key="3">
    <source>
        <dbReference type="Proteomes" id="UP000289691"/>
    </source>
</evidence>
<dbReference type="RefSeq" id="WP_129070219.1">
    <property type="nucleotide sequence ID" value="NZ_RDFA01000007.1"/>
</dbReference>
<feature type="transmembrane region" description="Helical" evidence="1">
    <location>
        <begin position="136"/>
        <end position="155"/>
    </location>
</feature>
<keyword evidence="1" id="KW-1133">Transmembrane helix</keyword>
<feature type="transmembrane region" description="Helical" evidence="1">
    <location>
        <begin position="65"/>
        <end position="92"/>
    </location>
</feature>
<dbReference type="AlphaFoldDB" id="A0A498L0H6"/>
<evidence type="ECO:0000256" key="1">
    <source>
        <dbReference type="SAM" id="Phobius"/>
    </source>
</evidence>
<keyword evidence="3" id="KW-1185">Reference proteome</keyword>
<keyword evidence="1" id="KW-0472">Membrane</keyword>
<feature type="transmembrane region" description="Helical" evidence="1">
    <location>
        <begin position="104"/>
        <end position="124"/>
    </location>
</feature>
<keyword evidence="1" id="KW-0812">Transmembrane</keyword>
<dbReference type="EMBL" id="RDFA01000007">
    <property type="protein sequence ID" value="RXK46886.1"/>
    <property type="molecule type" value="Genomic_DNA"/>
</dbReference>
<protein>
    <submittedName>
        <fullName evidence="2">Uncharacterized protein</fullName>
    </submittedName>
</protein>
<feature type="transmembrane region" description="Helical" evidence="1">
    <location>
        <begin position="12"/>
        <end position="32"/>
    </location>
</feature>
<evidence type="ECO:0000313" key="2">
    <source>
        <dbReference type="EMBL" id="RXK46886.1"/>
    </source>
</evidence>
<sequence length="177" mass="18674">MVDTGAWNKAAPLVGAFAVLSGIFLGSFLELLGATRLSTYLVVGGAVVVLVLFVNALVLGTGIDFSWVGTVAAVVATVAAIVLLALPITWWSSADGSIWALYQTLVRVFFQGLLPLVFLTSYLYDVWRNAEAGMTPAVNAMAGFVSLVTVAPVALERVVVRLGTVLKFFTEESESSA</sequence>